<feature type="transmembrane region" description="Helical" evidence="7">
    <location>
        <begin position="49"/>
        <end position="71"/>
    </location>
</feature>
<dbReference type="InterPro" id="IPR019533">
    <property type="entry name" value="Peptidase_S26"/>
</dbReference>
<evidence type="ECO:0000256" key="7">
    <source>
        <dbReference type="RuleBase" id="RU362042"/>
    </source>
</evidence>
<keyword evidence="7" id="KW-0812">Transmembrane</keyword>
<proteinExistence type="inferred from homology"/>
<keyword evidence="5 7" id="KW-0378">Hydrolase</keyword>
<dbReference type="InterPro" id="IPR000223">
    <property type="entry name" value="Pept_S26A_signal_pept_1"/>
</dbReference>
<comment type="subcellular location">
    <subcellularLocation>
        <location evidence="2">Cell membrane</location>
        <topology evidence="2">Single-pass type II membrane protein</topology>
    </subcellularLocation>
    <subcellularLocation>
        <location evidence="7">Membrane</location>
        <topology evidence="7">Single-pass type II membrane protein</topology>
    </subcellularLocation>
</comment>
<dbReference type="Proteomes" id="UP000183918">
    <property type="component" value="Unassembled WGS sequence"/>
</dbReference>
<evidence type="ECO:0000313" key="11">
    <source>
        <dbReference type="Proteomes" id="UP000183918"/>
    </source>
</evidence>
<dbReference type="SUPFAM" id="SSF51306">
    <property type="entry name" value="LexA/Signal peptidase"/>
    <property type="match status" value="1"/>
</dbReference>
<dbReference type="PRINTS" id="PR00727">
    <property type="entry name" value="LEADERPTASE"/>
</dbReference>
<feature type="active site" evidence="6">
    <location>
        <position position="123"/>
    </location>
</feature>
<feature type="domain" description="Peptidase S26" evidence="9">
    <location>
        <begin position="50"/>
        <end position="225"/>
    </location>
</feature>
<dbReference type="Gene3D" id="2.10.109.10">
    <property type="entry name" value="Umud Fragment, subunit A"/>
    <property type="match status" value="1"/>
</dbReference>
<evidence type="ECO:0000256" key="5">
    <source>
        <dbReference type="ARBA" id="ARBA00022801"/>
    </source>
</evidence>
<sequence>MKDINEVNLDLDIDNSDEKTDSNKKTVLNKKSKNKDKAVEEKPTVAQEVWSWIKTIAIVIFIAVFINKFIIINATIPSGSMENTIMTDSRLIGFRLSYIFSKPSRGDIIIFKYPVDESQLYIKRVIGLPGEKITIKKGKIYINDSKTPLKENYLKEKWVYKNDNITFNVPKDSYLMLGDNRNGSSDAREWADLALQEGKAETKKQAKKYSYVHKDKIIGRAIIKYYKGVEVLLDK</sequence>
<comment type="catalytic activity">
    <reaction evidence="1 7">
        <text>Cleavage of hydrophobic, N-terminal signal or leader sequences from secreted and periplasmic proteins.</text>
        <dbReference type="EC" id="3.4.21.89"/>
    </reaction>
</comment>
<keyword evidence="7" id="KW-0472">Membrane</keyword>
<dbReference type="RefSeq" id="WP_083354537.1">
    <property type="nucleotide sequence ID" value="NZ_FNPG01000024.1"/>
</dbReference>
<dbReference type="STRING" id="1122142.SAMN02910414_01945"/>
<dbReference type="InterPro" id="IPR019757">
    <property type="entry name" value="Pept_S26A_signal_pept_1_Lys-AS"/>
</dbReference>
<organism evidence="10 11">
    <name type="scientific">Lachnobacterium bovis DSM 14045</name>
    <dbReference type="NCBI Taxonomy" id="1122142"/>
    <lineage>
        <taxon>Bacteria</taxon>
        <taxon>Bacillati</taxon>
        <taxon>Bacillota</taxon>
        <taxon>Clostridia</taxon>
        <taxon>Lachnospirales</taxon>
        <taxon>Lachnospiraceae</taxon>
        <taxon>Lachnobacterium</taxon>
    </lineage>
</organism>
<name>A0A1H3L958_9FIRM</name>
<reference evidence="10 11" key="1">
    <citation type="submission" date="2016-10" db="EMBL/GenBank/DDBJ databases">
        <authorList>
            <person name="de Groot N.N."/>
        </authorList>
    </citation>
    <scope>NUCLEOTIDE SEQUENCE [LARGE SCALE GENOMIC DNA]</scope>
    <source>
        <strain evidence="10 11">DSM 14045</strain>
    </source>
</reference>
<dbReference type="AlphaFoldDB" id="A0A1H3L958"/>
<accession>A0A1H3L958</accession>
<gene>
    <name evidence="10" type="ORF">SAMN02910414_01945</name>
</gene>
<dbReference type="GO" id="GO:0004252">
    <property type="term" value="F:serine-type endopeptidase activity"/>
    <property type="evidence" value="ECO:0007669"/>
    <property type="project" value="InterPro"/>
</dbReference>
<protein>
    <recommendedName>
        <fullName evidence="4 7">Signal peptidase I</fullName>
        <ecNumber evidence="4 7">3.4.21.89</ecNumber>
    </recommendedName>
</protein>
<feature type="active site" evidence="6">
    <location>
        <position position="80"/>
    </location>
</feature>
<evidence type="ECO:0000259" key="9">
    <source>
        <dbReference type="Pfam" id="PF10502"/>
    </source>
</evidence>
<evidence type="ECO:0000256" key="1">
    <source>
        <dbReference type="ARBA" id="ARBA00000677"/>
    </source>
</evidence>
<dbReference type="GO" id="GO:0006465">
    <property type="term" value="P:signal peptide processing"/>
    <property type="evidence" value="ECO:0007669"/>
    <property type="project" value="InterPro"/>
</dbReference>
<evidence type="ECO:0000256" key="3">
    <source>
        <dbReference type="ARBA" id="ARBA00009370"/>
    </source>
</evidence>
<dbReference type="EC" id="3.4.21.89" evidence="4 7"/>
<evidence type="ECO:0000256" key="2">
    <source>
        <dbReference type="ARBA" id="ARBA00004401"/>
    </source>
</evidence>
<dbReference type="OrthoDB" id="9802919at2"/>
<keyword evidence="11" id="KW-1185">Reference proteome</keyword>
<dbReference type="PANTHER" id="PTHR43390">
    <property type="entry name" value="SIGNAL PEPTIDASE I"/>
    <property type="match status" value="1"/>
</dbReference>
<evidence type="ECO:0000256" key="6">
    <source>
        <dbReference type="PIRSR" id="PIRSR600223-1"/>
    </source>
</evidence>
<keyword evidence="7" id="KW-0645">Protease</keyword>
<dbReference type="EMBL" id="FNPG01000024">
    <property type="protein sequence ID" value="SDY60860.1"/>
    <property type="molecule type" value="Genomic_DNA"/>
</dbReference>
<dbReference type="NCBIfam" id="TIGR02227">
    <property type="entry name" value="sigpep_I_bact"/>
    <property type="match status" value="1"/>
</dbReference>
<evidence type="ECO:0000256" key="8">
    <source>
        <dbReference type="SAM" id="MobiDB-lite"/>
    </source>
</evidence>
<feature type="region of interest" description="Disordered" evidence="8">
    <location>
        <begin position="1"/>
        <end position="33"/>
    </location>
</feature>
<evidence type="ECO:0000256" key="4">
    <source>
        <dbReference type="ARBA" id="ARBA00013208"/>
    </source>
</evidence>
<dbReference type="PANTHER" id="PTHR43390:SF1">
    <property type="entry name" value="CHLOROPLAST PROCESSING PEPTIDASE"/>
    <property type="match status" value="1"/>
</dbReference>
<dbReference type="InterPro" id="IPR036286">
    <property type="entry name" value="LexA/Signal_pep-like_sf"/>
</dbReference>
<dbReference type="GO" id="GO:0005886">
    <property type="term" value="C:plasma membrane"/>
    <property type="evidence" value="ECO:0007669"/>
    <property type="project" value="UniProtKB-SubCell"/>
</dbReference>
<keyword evidence="7" id="KW-1133">Transmembrane helix</keyword>
<dbReference type="CDD" id="cd06530">
    <property type="entry name" value="S26_SPase_I"/>
    <property type="match status" value="1"/>
</dbReference>
<dbReference type="PROSITE" id="PS00760">
    <property type="entry name" value="SPASE_I_2"/>
    <property type="match status" value="1"/>
</dbReference>
<dbReference type="GO" id="GO:0009003">
    <property type="term" value="F:signal peptidase activity"/>
    <property type="evidence" value="ECO:0007669"/>
    <property type="project" value="UniProtKB-EC"/>
</dbReference>
<dbReference type="Pfam" id="PF10502">
    <property type="entry name" value="Peptidase_S26"/>
    <property type="match status" value="1"/>
</dbReference>
<evidence type="ECO:0000313" key="10">
    <source>
        <dbReference type="EMBL" id="SDY60860.1"/>
    </source>
</evidence>
<comment type="similarity">
    <text evidence="3 7">Belongs to the peptidase S26 family.</text>
</comment>